<accession>A0A1F6UMH0</accession>
<dbReference type="Proteomes" id="UP000177950">
    <property type="component" value="Unassembled WGS sequence"/>
</dbReference>
<reference evidence="1 2" key="1">
    <citation type="journal article" date="2016" name="Nat. Commun.">
        <title>Thousands of microbial genomes shed light on interconnected biogeochemical processes in an aquifer system.</title>
        <authorList>
            <person name="Anantharaman K."/>
            <person name="Brown C.T."/>
            <person name="Hug L.A."/>
            <person name="Sharon I."/>
            <person name="Castelle C.J."/>
            <person name="Probst A.J."/>
            <person name="Thomas B.C."/>
            <person name="Singh A."/>
            <person name="Wilkins M.J."/>
            <person name="Karaoz U."/>
            <person name="Brodie E.L."/>
            <person name="Williams K.H."/>
            <person name="Hubbard S.S."/>
            <person name="Banfield J.F."/>
        </authorList>
    </citation>
    <scope>NUCLEOTIDE SEQUENCE [LARGE SCALE GENOMIC DNA]</scope>
</reference>
<dbReference type="AlphaFoldDB" id="A0A1F6UMH0"/>
<dbReference type="EMBL" id="MFSV01000068">
    <property type="protein sequence ID" value="OGI58575.1"/>
    <property type="molecule type" value="Genomic_DNA"/>
</dbReference>
<proteinExistence type="predicted"/>
<protein>
    <submittedName>
        <fullName evidence="1">Uncharacterized protein</fullName>
    </submittedName>
</protein>
<comment type="caution">
    <text evidence="1">The sequence shown here is derived from an EMBL/GenBank/DDBJ whole genome shotgun (WGS) entry which is preliminary data.</text>
</comment>
<evidence type="ECO:0000313" key="2">
    <source>
        <dbReference type="Proteomes" id="UP000177950"/>
    </source>
</evidence>
<gene>
    <name evidence="1" type="ORF">A2V58_02160</name>
</gene>
<organism evidence="1 2">
    <name type="scientific">Candidatus Muproteobacteria bacterium RBG_19FT_COMBO_61_10</name>
    <dbReference type="NCBI Taxonomy" id="1817761"/>
    <lineage>
        <taxon>Bacteria</taxon>
        <taxon>Pseudomonadati</taxon>
        <taxon>Pseudomonadota</taxon>
        <taxon>Candidatus Muproteobacteria</taxon>
    </lineage>
</organism>
<sequence length="105" mass="11860">MRKASTERTYVGIYDDQYGGMTSLGGLVKDAWVFGLLPETETCQGWTHGAMEALGQKVQEEWDKYGYRVNGLPDAIRQLHERIHTEAIARARAQGWDPGSEEDEE</sequence>
<evidence type="ECO:0000313" key="1">
    <source>
        <dbReference type="EMBL" id="OGI58575.1"/>
    </source>
</evidence>
<name>A0A1F6UMH0_9PROT</name>